<dbReference type="GO" id="GO:0004386">
    <property type="term" value="F:helicase activity"/>
    <property type="evidence" value="ECO:0007669"/>
    <property type="project" value="UniProtKB-KW"/>
</dbReference>
<dbReference type="InterPro" id="IPR041679">
    <property type="entry name" value="DNA2/NAM7-like_C"/>
</dbReference>
<dbReference type="InterPro" id="IPR027417">
    <property type="entry name" value="P-loop_NTPase"/>
</dbReference>
<dbReference type="SUPFAM" id="SSF52540">
    <property type="entry name" value="P-loop containing nucleoside triphosphate hydrolases"/>
    <property type="match status" value="1"/>
</dbReference>
<evidence type="ECO:0000259" key="6">
    <source>
        <dbReference type="SMART" id="SM00382"/>
    </source>
</evidence>
<dbReference type="PANTHER" id="PTHR43788">
    <property type="entry name" value="DNA2/NAM7 HELICASE FAMILY MEMBER"/>
    <property type="match status" value="1"/>
</dbReference>
<dbReference type="EMBL" id="JBHMFC010000012">
    <property type="protein sequence ID" value="MFB9055979.1"/>
    <property type="molecule type" value="Genomic_DNA"/>
</dbReference>
<evidence type="ECO:0000256" key="3">
    <source>
        <dbReference type="ARBA" id="ARBA00022801"/>
    </source>
</evidence>
<dbReference type="PANTHER" id="PTHR43788:SF8">
    <property type="entry name" value="DNA-BINDING PROTEIN SMUBP-2"/>
    <property type="match status" value="1"/>
</dbReference>
<evidence type="ECO:0000313" key="7">
    <source>
        <dbReference type="EMBL" id="MFB9055979.1"/>
    </source>
</evidence>
<evidence type="ECO:0000256" key="2">
    <source>
        <dbReference type="ARBA" id="ARBA00022741"/>
    </source>
</evidence>
<evidence type="ECO:0000313" key="8">
    <source>
        <dbReference type="Proteomes" id="UP001589585"/>
    </source>
</evidence>
<keyword evidence="3" id="KW-0378">Hydrolase</keyword>
<keyword evidence="2" id="KW-0547">Nucleotide-binding</keyword>
<dbReference type="InterPro" id="IPR047187">
    <property type="entry name" value="SF1_C_Upf1"/>
</dbReference>
<dbReference type="InterPro" id="IPR003593">
    <property type="entry name" value="AAA+_ATPase"/>
</dbReference>
<dbReference type="CDD" id="cd18808">
    <property type="entry name" value="SF1_C_Upf1"/>
    <property type="match status" value="1"/>
</dbReference>
<organism evidence="7 8">
    <name type="scientific">Mariniflexile ostreae</name>
    <dbReference type="NCBI Taxonomy" id="1520892"/>
    <lineage>
        <taxon>Bacteria</taxon>
        <taxon>Pseudomonadati</taxon>
        <taxon>Bacteroidota</taxon>
        <taxon>Flavobacteriia</taxon>
        <taxon>Flavobacteriales</taxon>
        <taxon>Flavobacteriaceae</taxon>
        <taxon>Mariniflexile</taxon>
    </lineage>
</organism>
<protein>
    <submittedName>
        <fullName evidence="7">DEAD/DEAH box helicase</fullName>
    </submittedName>
</protein>
<dbReference type="Pfam" id="PF13086">
    <property type="entry name" value="AAA_11"/>
    <property type="match status" value="1"/>
</dbReference>
<evidence type="ECO:0000256" key="1">
    <source>
        <dbReference type="ARBA" id="ARBA00007913"/>
    </source>
</evidence>
<reference evidence="7 8" key="1">
    <citation type="submission" date="2024-09" db="EMBL/GenBank/DDBJ databases">
        <authorList>
            <person name="Sun Q."/>
            <person name="Mori K."/>
        </authorList>
    </citation>
    <scope>NUCLEOTIDE SEQUENCE [LARGE SCALE GENOMIC DNA]</scope>
    <source>
        <strain evidence="7 8">CECT 8622</strain>
    </source>
</reference>
<dbReference type="RefSeq" id="WP_379860171.1">
    <property type="nucleotide sequence ID" value="NZ_JBHMFC010000012.1"/>
</dbReference>
<dbReference type="SMART" id="SM00382">
    <property type="entry name" value="AAA"/>
    <property type="match status" value="1"/>
</dbReference>
<comment type="caution">
    <text evidence="7">The sequence shown here is derived from an EMBL/GenBank/DDBJ whole genome shotgun (WGS) entry which is preliminary data.</text>
</comment>
<keyword evidence="5" id="KW-0067">ATP-binding</keyword>
<keyword evidence="4 7" id="KW-0347">Helicase</keyword>
<dbReference type="Pfam" id="PF13087">
    <property type="entry name" value="AAA_12"/>
    <property type="match status" value="1"/>
</dbReference>
<name>A0ABV5F9C6_9FLAO</name>
<comment type="similarity">
    <text evidence="1">Belongs to the DNA2/NAM7 helicase family.</text>
</comment>
<dbReference type="Gene3D" id="3.40.50.300">
    <property type="entry name" value="P-loop containing nucleotide triphosphate hydrolases"/>
    <property type="match status" value="2"/>
</dbReference>
<accession>A0ABV5F9C6</accession>
<dbReference type="InterPro" id="IPR050534">
    <property type="entry name" value="Coronavir_polyprotein_1ab"/>
</dbReference>
<sequence>MDVVFKEIIKKWSTHDHKDKSYNEKQLTNLLYKQKIELELVEHALQEYDMYFERVKRYLFFPKWNLLMRDFPSWFDIVENKMEGLEKAFIDEAHAIEDDNAKLWIMAKVKRSIKNSNYGFLYEAVISLPDGISTPSQEGIPINLWWKDVPQNNNVRGVYLAYYRRQSTMIFRLSHELSEAHLNTVFRFKPKPIDFLKGVKNRFKASYMMPSNLTHKLFYKTDFLEYSSNKINTEDSRLNLSQNEAVNRVFNQNITFIWGPPGTGKTYTLAKLITKACCQGLSVLAVGISNASIDVLGLEIIREFDNYSASSKKIINERKLLRFGYPVLPEIVNDNRLYPDKALVDHLRKDYATVLKVLRNDHGLSLEEKAMARNKQFILKNEIKQINQKRIREATLVFTTAAQCFIGDDFGNKTYDLVVIDEVGMMPLIQTLTMAGFSNDKLVVAGDYKQLGPISMGRTEAVDNWFNKDVFEYFKDVAGFEENMTVMLTEQRRMHPEICDLVNTRFYSGKLTTCYTSDFEEIGLFNHTLATPYCFIPVGPKEGSVVRSTEGRSRVNARTSQIVSDIVEHILINNTNINIGVITPYNGQVTQIRRLLNSKRLSKEQLHRVKTGTIHAFQGSGFDMIIYDIVDNSEKNIGMLYKGFQGERLLNVALSRAKHKLIIVGDPKVFSMTDDLQEVSKKLRSFMVELRMSAYQLGIESMPR</sequence>
<proteinExistence type="inferred from homology"/>
<feature type="domain" description="AAA+ ATPase" evidence="6">
    <location>
        <begin position="251"/>
        <end position="512"/>
    </location>
</feature>
<evidence type="ECO:0000256" key="4">
    <source>
        <dbReference type="ARBA" id="ARBA00022806"/>
    </source>
</evidence>
<gene>
    <name evidence="7" type="ORF">ACFFU9_04420</name>
</gene>
<keyword evidence="8" id="KW-1185">Reference proteome</keyword>
<dbReference type="Proteomes" id="UP001589585">
    <property type="component" value="Unassembled WGS sequence"/>
</dbReference>
<dbReference type="InterPro" id="IPR041677">
    <property type="entry name" value="DNA2/NAM7_AAA_11"/>
</dbReference>
<evidence type="ECO:0000256" key="5">
    <source>
        <dbReference type="ARBA" id="ARBA00022840"/>
    </source>
</evidence>